<name>A0ABC9HIQ7_FASHE</name>
<dbReference type="SUPFAM" id="SSF46966">
    <property type="entry name" value="Spectrin repeat"/>
    <property type="match status" value="1"/>
</dbReference>
<keyword evidence="2" id="KW-1185">Reference proteome</keyword>
<dbReference type="AlphaFoldDB" id="A0ABC9HIQ7"/>
<sequence length="101" mass="11926">MDYWLPVCEISMLTQCNFSINHLIYAVRRHTYLARCEELHEFIREKATQLPDDVGADFKIICQQVSQQNAFEQDFQATELQVQMINQTAEQLLPFLHRKHG</sequence>
<organism evidence="1 2">
    <name type="scientific">Fasciola hepatica</name>
    <name type="common">Liver fluke</name>
    <dbReference type="NCBI Taxonomy" id="6192"/>
    <lineage>
        <taxon>Eukaryota</taxon>
        <taxon>Metazoa</taxon>
        <taxon>Spiralia</taxon>
        <taxon>Lophotrochozoa</taxon>
        <taxon>Platyhelminthes</taxon>
        <taxon>Trematoda</taxon>
        <taxon>Digenea</taxon>
        <taxon>Plagiorchiida</taxon>
        <taxon>Echinostomata</taxon>
        <taxon>Echinostomatoidea</taxon>
        <taxon>Fasciolidae</taxon>
        <taxon>Fasciola</taxon>
    </lineage>
</organism>
<evidence type="ECO:0000313" key="1">
    <source>
        <dbReference type="EMBL" id="CAM0512656.1"/>
    </source>
</evidence>
<accession>A0ABC9HIQ7</accession>
<protein>
    <submittedName>
        <fullName evidence="1">Uncharacterized protein</fullName>
    </submittedName>
</protein>
<dbReference type="EMBL" id="CANUEZ050000227">
    <property type="protein sequence ID" value="CAM0512656.1"/>
    <property type="molecule type" value="Genomic_DNA"/>
</dbReference>
<reference evidence="1 2" key="1">
    <citation type="submission" date="2024-08" db="EMBL/GenBank/DDBJ databases">
        <authorList>
            <person name="Paterson S."/>
        </authorList>
    </citation>
    <scope>NUCLEOTIDE SEQUENCE [LARGE SCALE GENOMIC DNA]</scope>
</reference>
<dbReference type="Gene3D" id="1.20.58.60">
    <property type="match status" value="1"/>
</dbReference>
<comment type="caution">
    <text evidence="1">The sequence shown here is derived from an EMBL/GenBank/DDBJ whole genome shotgun (WGS) entry which is preliminary data.</text>
</comment>
<dbReference type="InterPro" id="IPR002017">
    <property type="entry name" value="Spectrin_repeat"/>
</dbReference>
<evidence type="ECO:0000313" key="2">
    <source>
        <dbReference type="Proteomes" id="UP001189180"/>
    </source>
</evidence>
<proteinExistence type="predicted"/>
<dbReference type="Pfam" id="PF00435">
    <property type="entry name" value="Spectrin"/>
    <property type="match status" value="1"/>
</dbReference>
<dbReference type="Proteomes" id="UP001189180">
    <property type="component" value="Unassembled WGS sequence"/>
</dbReference>
<gene>
    <name evidence="1" type="ORF">FHB240107_LOCUS10344</name>
</gene>